<accession>A0A291DXS9</accession>
<reference evidence="2 4" key="2">
    <citation type="submission" date="2018-06" db="EMBL/GenBank/DDBJ databases">
        <authorList>
            <consortium name="Pathogen Informatics"/>
            <person name="Doyle S."/>
        </authorList>
    </citation>
    <scope>NUCLEOTIDE SEQUENCE [LARGE SCALE GENOMIC DNA]</scope>
    <source>
        <strain evidence="2 4">NCTC12120</strain>
    </source>
</reference>
<dbReference type="RefSeq" id="WP_096754031.1">
    <property type="nucleotide sequence ID" value="NZ_CP023525.1"/>
</dbReference>
<evidence type="ECO:0000313" key="1">
    <source>
        <dbReference type="EMBL" id="ATF92499.1"/>
    </source>
</evidence>
<evidence type="ECO:0000313" key="3">
    <source>
        <dbReference type="Proteomes" id="UP000217979"/>
    </source>
</evidence>
<evidence type="ECO:0000313" key="4">
    <source>
        <dbReference type="Proteomes" id="UP000251197"/>
    </source>
</evidence>
<proteinExistence type="predicted"/>
<name>A0A291DXS9_9ENTR</name>
<gene>
    <name evidence="1" type="ORF">CO704_10565</name>
    <name evidence="2" type="ORF">NCTC12120_05576</name>
</gene>
<protein>
    <submittedName>
        <fullName evidence="1">Uncharacterized protein</fullName>
    </submittedName>
</protein>
<reference evidence="1 3" key="1">
    <citation type="submission" date="2017-09" db="EMBL/GenBank/DDBJ databases">
        <title>FDA dAtabase for Regulatory Grade micrObial Sequences (FDA-ARGOS): Supporting development and validation of Infectious Disease Dx tests.</title>
        <authorList>
            <person name="Minogue T."/>
            <person name="Wolcott M."/>
            <person name="Wasieloski L."/>
            <person name="Aguilar W."/>
            <person name="Moore D."/>
            <person name="Tallon L."/>
            <person name="Sadzewicz L."/>
            <person name="Ott S."/>
            <person name="Zhao X."/>
            <person name="Nagaraj S."/>
            <person name="Vavikolanu K."/>
            <person name="Aluvathingal J."/>
            <person name="Nadendla S."/>
            <person name="Sichtig H."/>
        </authorList>
    </citation>
    <scope>NUCLEOTIDE SEQUENCE [LARGE SCALE GENOMIC DNA]</scope>
    <source>
        <strain evidence="1 3">FDAARGOS_392</strain>
    </source>
</reference>
<dbReference type="EMBL" id="UAVU01000009">
    <property type="protein sequence ID" value="SQC92382.1"/>
    <property type="molecule type" value="Genomic_DNA"/>
</dbReference>
<organism evidence="1 3">
    <name type="scientific">Cedecea neteri</name>
    <dbReference type="NCBI Taxonomy" id="158822"/>
    <lineage>
        <taxon>Bacteria</taxon>
        <taxon>Pseudomonadati</taxon>
        <taxon>Pseudomonadota</taxon>
        <taxon>Gammaproteobacteria</taxon>
        <taxon>Enterobacterales</taxon>
        <taxon>Enterobacteriaceae</taxon>
        <taxon>Cedecea</taxon>
    </lineage>
</organism>
<dbReference type="AlphaFoldDB" id="A0A291DXS9"/>
<dbReference type="Proteomes" id="UP000251197">
    <property type="component" value="Unassembled WGS sequence"/>
</dbReference>
<evidence type="ECO:0000313" key="2">
    <source>
        <dbReference type="EMBL" id="SQC92382.1"/>
    </source>
</evidence>
<dbReference type="Proteomes" id="UP000217979">
    <property type="component" value="Chromosome"/>
</dbReference>
<dbReference type="EMBL" id="CP023525">
    <property type="protein sequence ID" value="ATF92499.1"/>
    <property type="molecule type" value="Genomic_DNA"/>
</dbReference>
<sequence>MISRDFKFKSNAARNYIGLSDVMDIFESSIFGGRNKVERAKMLARVQYGSLPVIEDDIDFTKKIFRSRSKYIVTKFLDDNKVEPGDFLTIVKVAAYSYKIIPAKK</sequence>